<dbReference type="AlphaFoldDB" id="A0A1M5B7H0"/>
<evidence type="ECO:0000313" key="2">
    <source>
        <dbReference type="Proteomes" id="UP000184236"/>
    </source>
</evidence>
<name>A0A1M5B7H0_9FLAO</name>
<protein>
    <submittedName>
        <fullName evidence="1">Uncharacterized protein</fullName>
    </submittedName>
</protein>
<gene>
    <name evidence="1" type="ORF">SAMN05444408_11745</name>
</gene>
<sequence>MNTQTLSEKLELIQWLSTLEDTSIIKKLIQFRKEETKDWWDSISEEEKMSIEKGISEADNDQLKPQSEARKLYGKWL</sequence>
<dbReference type="Proteomes" id="UP000184236">
    <property type="component" value="Unassembled WGS sequence"/>
</dbReference>
<dbReference type="STRING" id="1302685.SAMN05444408_11745"/>
<dbReference type="EMBL" id="FQVO01000017">
    <property type="protein sequence ID" value="SHF38463.1"/>
    <property type="molecule type" value="Genomic_DNA"/>
</dbReference>
<evidence type="ECO:0000313" key="1">
    <source>
        <dbReference type="EMBL" id="SHF38463.1"/>
    </source>
</evidence>
<keyword evidence="2" id="KW-1185">Reference proteome</keyword>
<accession>A0A1M5B7H0</accession>
<reference evidence="2" key="1">
    <citation type="submission" date="2016-11" db="EMBL/GenBank/DDBJ databases">
        <authorList>
            <person name="Varghese N."/>
            <person name="Submissions S."/>
        </authorList>
    </citation>
    <scope>NUCLEOTIDE SEQUENCE [LARGE SCALE GENOMIC DNA]</scope>
    <source>
        <strain evidence="2">DSM 26898</strain>
    </source>
</reference>
<organism evidence="1 2">
    <name type="scientific">Chryseobacterium takakiae</name>
    <dbReference type="NCBI Taxonomy" id="1302685"/>
    <lineage>
        <taxon>Bacteria</taxon>
        <taxon>Pseudomonadati</taxon>
        <taxon>Bacteroidota</taxon>
        <taxon>Flavobacteriia</taxon>
        <taxon>Flavobacteriales</taxon>
        <taxon>Weeksellaceae</taxon>
        <taxon>Chryseobacterium group</taxon>
        <taxon>Chryseobacterium</taxon>
    </lineage>
</organism>
<dbReference type="RefSeq" id="WP_072886006.1">
    <property type="nucleotide sequence ID" value="NZ_FQVO01000017.1"/>
</dbReference>
<proteinExistence type="predicted"/>
<dbReference type="OrthoDB" id="1122071at2"/>